<comment type="similarity">
    <text evidence="1 5">Belongs to the flavin oxidoreductase frp family.</text>
</comment>
<feature type="domain" description="Nitroreductase" evidence="6">
    <location>
        <begin position="41"/>
        <end position="195"/>
    </location>
</feature>
<evidence type="ECO:0000256" key="5">
    <source>
        <dbReference type="PIRNR" id="PIRNR005426"/>
    </source>
</evidence>
<dbReference type="RefSeq" id="WP_188425813.1">
    <property type="nucleotide sequence ID" value="NZ_BMCH01000002.1"/>
</dbReference>
<evidence type="ECO:0000256" key="3">
    <source>
        <dbReference type="ARBA" id="ARBA00022643"/>
    </source>
</evidence>
<gene>
    <name evidence="7" type="ORF">GCM10007207_11530</name>
</gene>
<organism evidence="7 8">
    <name type="scientific">Asaia siamensis</name>
    <dbReference type="NCBI Taxonomy" id="110479"/>
    <lineage>
        <taxon>Bacteria</taxon>
        <taxon>Pseudomonadati</taxon>
        <taxon>Pseudomonadota</taxon>
        <taxon>Alphaproteobacteria</taxon>
        <taxon>Acetobacterales</taxon>
        <taxon>Acetobacteraceae</taxon>
        <taxon>Asaia</taxon>
    </lineage>
</organism>
<evidence type="ECO:0000256" key="1">
    <source>
        <dbReference type="ARBA" id="ARBA00008366"/>
    </source>
</evidence>
<dbReference type="PANTHER" id="PTHR43425">
    <property type="entry name" value="OXYGEN-INSENSITIVE NADPH NITROREDUCTASE"/>
    <property type="match status" value="1"/>
</dbReference>
<keyword evidence="3 5" id="KW-0288">FMN</keyword>
<keyword evidence="5" id="KW-0521">NADP</keyword>
<evidence type="ECO:0000313" key="7">
    <source>
        <dbReference type="EMBL" id="GGC27769.1"/>
    </source>
</evidence>
<evidence type="ECO:0000313" key="8">
    <source>
        <dbReference type="Proteomes" id="UP000637769"/>
    </source>
</evidence>
<sequence>MTDRLSSLWQQRYRTLLPEALAEALTSNPVSQSAVFDALLAHRSVRAYLPDTLPEGTIEAAIAAAQSAASSSNLQCWSVIAVEDPVRRARFAALCGNQEHIATAPVFLVWVADLSRLQRLAIRAGETHEALDYAESFLIATIDTALAAQNAVSALEAAGLGTVYIGGLRNHPEEIAEKLTLPEGCVGLFGLCVGYPDPEKPASIKPRLPQQAVLHREHYDASTEAECIATYDALDDAFQKEQGLPPRRWSETMVRRIATKAGLHGRDTMLASLRALGFRLK</sequence>
<evidence type="ECO:0000256" key="4">
    <source>
        <dbReference type="ARBA" id="ARBA00023002"/>
    </source>
</evidence>
<accession>A0ABQ1LPH2</accession>
<dbReference type="Gene3D" id="3.40.109.10">
    <property type="entry name" value="NADH Oxidase"/>
    <property type="match status" value="1"/>
</dbReference>
<dbReference type="InterPro" id="IPR000415">
    <property type="entry name" value="Nitroreductase-like"/>
</dbReference>
<name>A0ABQ1LPH2_9PROT</name>
<comment type="caution">
    <text evidence="7">The sequence shown here is derived from an EMBL/GenBank/DDBJ whole genome shotgun (WGS) entry which is preliminary data.</text>
</comment>
<evidence type="ECO:0000256" key="2">
    <source>
        <dbReference type="ARBA" id="ARBA00022630"/>
    </source>
</evidence>
<dbReference type="PIRSF" id="PIRSF005426">
    <property type="entry name" value="Frp"/>
    <property type="match status" value="1"/>
</dbReference>
<dbReference type="InterPro" id="IPR016446">
    <property type="entry name" value="Flavin_OxRdtase_Frp"/>
</dbReference>
<proteinExistence type="inferred from homology"/>
<dbReference type="InterPro" id="IPR029479">
    <property type="entry name" value="Nitroreductase"/>
</dbReference>
<keyword evidence="8" id="KW-1185">Reference proteome</keyword>
<evidence type="ECO:0000259" key="6">
    <source>
        <dbReference type="Pfam" id="PF00881"/>
    </source>
</evidence>
<keyword evidence="4 5" id="KW-0560">Oxidoreductase</keyword>
<dbReference type="PANTHER" id="PTHR43425:SF2">
    <property type="entry name" value="OXYGEN-INSENSITIVE NADPH NITROREDUCTASE"/>
    <property type="match status" value="1"/>
</dbReference>
<keyword evidence="2 5" id="KW-0285">Flavoprotein</keyword>
<reference evidence="8" key="1">
    <citation type="journal article" date="2019" name="Int. J. Syst. Evol. Microbiol.">
        <title>The Global Catalogue of Microorganisms (GCM) 10K type strain sequencing project: providing services to taxonomists for standard genome sequencing and annotation.</title>
        <authorList>
            <consortium name="The Broad Institute Genomics Platform"/>
            <consortium name="The Broad Institute Genome Sequencing Center for Infectious Disease"/>
            <person name="Wu L."/>
            <person name="Ma J."/>
        </authorList>
    </citation>
    <scope>NUCLEOTIDE SEQUENCE [LARGE SCALE GENOMIC DNA]</scope>
    <source>
        <strain evidence="8">CCM 7132</strain>
    </source>
</reference>
<dbReference type="Proteomes" id="UP000637769">
    <property type="component" value="Unassembled WGS sequence"/>
</dbReference>
<dbReference type="Pfam" id="PF00881">
    <property type="entry name" value="Nitroreductase"/>
    <property type="match status" value="1"/>
</dbReference>
<protein>
    <submittedName>
        <fullName evidence="7">NADPH-dependent oxidoreductase</fullName>
    </submittedName>
</protein>
<dbReference type="SUPFAM" id="SSF55469">
    <property type="entry name" value="FMN-dependent nitroreductase-like"/>
    <property type="match status" value="1"/>
</dbReference>
<dbReference type="CDD" id="cd02146">
    <property type="entry name" value="NfsA-like"/>
    <property type="match status" value="1"/>
</dbReference>
<dbReference type="EMBL" id="BMCH01000002">
    <property type="protein sequence ID" value="GGC27769.1"/>
    <property type="molecule type" value="Genomic_DNA"/>
</dbReference>